<keyword evidence="2" id="KW-1185">Reference proteome</keyword>
<gene>
    <name evidence="1" type="ORF">MUN80_14440</name>
</gene>
<proteinExistence type="predicted"/>
<dbReference type="EMBL" id="CP095049">
    <property type="protein sequence ID" value="UOQ50957.1"/>
    <property type="molecule type" value="Genomic_DNA"/>
</dbReference>
<protein>
    <submittedName>
        <fullName evidence="1">Uncharacterized protein</fullName>
    </submittedName>
</protein>
<dbReference type="Proteomes" id="UP000831785">
    <property type="component" value="Chromosome"/>
</dbReference>
<evidence type="ECO:0000313" key="1">
    <source>
        <dbReference type="EMBL" id="UOQ50957.1"/>
    </source>
</evidence>
<dbReference type="RefSeq" id="WP_244714040.1">
    <property type="nucleotide sequence ID" value="NZ_CP095049.1"/>
</dbReference>
<name>A0ABY4F4H2_9BACT</name>
<reference evidence="1 2" key="1">
    <citation type="submission" date="2022-04" db="EMBL/GenBank/DDBJ databases">
        <title>Hymenobacter sp. isolated from the air.</title>
        <authorList>
            <person name="Won M."/>
            <person name="Lee C.-M."/>
            <person name="Woen H.-Y."/>
            <person name="Kwon S.-W."/>
        </authorList>
    </citation>
    <scope>NUCLEOTIDE SEQUENCE [LARGE SCALE GENOMIC DNA]</scope>
    <source>
        <strain evidence="2">5116 S-27</strain>
    </source>
</reference>
<evidence type="ECO:0000313" key="2">
    <source>
        <dbReference type="Proteomes" id="UP000831785"/>
    </source>
</evidence>
<sequence length="177" mass="20271">MKQLISLVLLFLFAYNLVGFYPAYTWRQHQFRKQAEQQRRAQLPDKALVRIRVARAGTLELQWQEKHEFRWRGGLYDVVRQHVAADSITYFCWRDQGEEKLLAGLQKHVEQLTHPDSSAGKTAKKLFDHLFKLAIFSASAAEVVAAALQPSQPPYRVFSSAIRCLPAAVVQPPPERA</sequence>
<accession>A0ABY4F4H2</accession>
<organism evidence="1 2">
    <name type="scientific">Hymenobacter cellulosivorans</name>
    <dbReference type="NCBI Taxonomy" id="2932249"/>
    <lineage>
        <taxon>Bacteria</taxon>
        <taxon>Pseudomonadati</taxon>
        <taxon>Bacteroidota</taxon>
        <taxon>Cytophagia</taxon>
        <taxon>Cytophagales</taxon>
        <taxon>Hymenobacteraceae</taxon>
        <taxon>Hymenobacter</taxon>
    </lineage>
</organism>